<accession>A0A3S5CS38</accession>
<name>A0A3S5CS38_9PLAT</name>
<evidence type="ECO:0000313" key="2">
    <source>
        <dbReference type="Proteomes" id="UP000784294"/>
    </source>
</evidence>
<comment type="caution">
    <text evidence="1">The sequence shown here is derived from an EMBL/GenBank/DDBJ whole genome shotgun (WGS) entry which is preliminary data.</text>
</comment>
<feature type="non-terminal residue" evidence="1">
    <location>
        <position position="138"/>
    </location>
</feature>
<sequence length="138" mass="15130">MAQLELDLEQSETLTGSAAAAAFLDRLACLEVRIPGLAQTLTELRLGHLPHGGHHLGPAGKPATVSLLSLISLHQQHQHEQEPEQSPILGAPLIVGELPVQAEASMKAKMHEVEDRLARCRLLCQRFRERDAKAMARR</sequence>
<gene>
    <name evidence="1" type="ORF">PXEA_LOCUS25376</name>
</gene>
<evidence type="ECO:0000313" key="1">
    <source>
        <dbReference type="EMBL" id="VEL31936.1"/>
    </source>
</evidence>
<dbReference type="Proteomes" id="UP000784294">
    <property type="component" value="Unassembled WGS sequence"/>
</dbReference>
<keyword evidence="2" id="KW-1185">Reference proteome</keyword>
<proteinExistence type="predicted"/>
<reference evidence="1" key="1">
    <citation type="submission" date="2018-11" db="EMBL/GenBank/DDBJ databases">
        <authorList>
            <consortium name="Pathogen Informatics"/>
        </authorList>
    </citation>
    <scope>NUCLEOTIDE SEQUENCE</scope>
</reference>
<dbReference type="AlphaFoldDB" id="A0A3S5CS38"/>
<dbReference type="EMBL" id="CAAALY010128211">
    <property type="protein sequence ID" value="VEL31936.1"/>
    <property type="molecule type" value="Genomic_DNA"/>
</dbReference>
<organism evidence="1 2">
    <name type="scientific">Protopolystoma xenopodis</name>
    <dbReference type="NCBI Taxonomy" id="117903"/>
    <lineage>
        <taxon>Eukaryota</taxon>
        <taxon>Metazoa</taxon>
        <taxon>Spiralia</taxon>
        <taxon>Lophotrochozoa</taxon>
        <taxon>Platyhelminthes</taxon>
        <taxon>Monogenea</taxon>
        <taxon>Polyopisthocotylea</taxon>
        <taxon>Polystomatidea</taxon>
        <taxon>Polystomatidae</taxon>
        <taxon>Protopolystoma</taxon>
    </lineage>
</organism>
<protein>
    <submittedName>
        <fullName evidence="1">Uncharacterized protein</fullName>
    </submittedName>
</protein>